<evidence type="ECO:0000256" key="1">
    <source>
        <dbReference type="ARBA" id="ARBA00004606"/>
    </source>
</evidence>
<keyword evidence="6" id="KW-0735">Signal-anchor</keyword>
<organism evidence="12 13">
    <name type="scientific">Echeneis naucrates</name>
    <name type="common">Live sharksucker</name>
    <dbReference type="NCBI Taxonomy" id="173247"/>
    <lineage>
        <taxon>Eukaryota</taxon>
        <taxon>Metazoa</taxon>
        <taxon>Chordata</taxon>
        <taxon>Craniata</taxon>
        <taxon>Vertebrata</taxon>
        <taxon>Euteleostomi</taxon>
        <taxon>Actinopterygii</taxon>
        <taxon>Neopterygii</taxon>
        <taxon>Teleostei</taxon>
        <taxon>Neoteleostei</taxon>
        <taxon>Acanthomorphata</taxon>
        <taxon>Carangaria</taxon>
        <taxon>Carangiformes</taxon>
        <taxon>Echeneidae</taxon>
        <taxon>Echeneis</taxon>
    </lineage>
</organism>
<dbReference type="SUPFAM" id="SSF53448">
    <property type="entry name" value="Nucleotide-diphospho-sugar transferases"/>
    <property type="match status" value="1"/>
</dbReference>
<feature type="binding site" evidence="10">
    <location>
        <position position="229"/>
    </location>
    <ligand>
        <name>an alpha-L-fucosyl-(1-&gt;2)-beta-D-galactosyl derivative</name>
        <dbReference type="ChEBI" id="CHEBI:140327"/>
    </ligand>
</feature>
<dbReference type="Ensembl" id="ENSENLT00000046039.1">
    <property type="protein sequence ID" value="ENSENLP00000044927.1"/>
    <property type="gene ID" value="ENSENLG00000019119.1"/>
</dbReference>
<reference evidence="12" key="3">
    <citation type="submission" date="2025-09" db="UniProtKB">
        <authorList>
            <consortium name="Ensembl"/>
        </authorList>
    </citation>
    <scope>IDENTIFICATION</scope>
</reference>
<evidence type="ECO:0000256" key="6">
    <source>
        <dbReference type="ARBA" id="ARBA00022968"/>
    </source>
</evidence>
<dbReference type="GO" id="GO:0016020">
    <property type="term" value="C:membrane"/>
    <property type="evidence" value="ECO:0007669"/>
    <property type="project" value="UniProtKB-SubCell"/>
</dbReference>
<keyword evidence="13" id="KW-1185">Reference proteome</keyword>
<dbReference type="RefSeq" id="XP_029365298.1">
    <property type="nucleotide sequence ID" value="XM_029509438.1"/>
</dbReference>
<keyword evidence="3" id="KW-0328">Glycosyltransferase</keyword>
<evidence type="ECO:0000256" key="11">
    <source>
        <dbReference type="PIRSR" id="PIRSR605076-3"/>
    </source>
</evidence>
<feature type="binding site" evidence="11">
    <location>
        <position position="207"/>
    </location>
    <ligand>
        <name>Mn(2+)</name>
        <dbReference type="ChEBI" id="CHEBI:29035"/>
    </ligand>
</feature>
<evidence type="ECO:0000256" key="5">
    <source>
        <dbReference type="ARBA" id="ARBA00022692"/>
    </source>
</evidence>
<evidence type="ECO:0000256" key="4">
    <source>
        <dbReference type="ARBA" id="ARBA00022679"/>
    </source>
</evidence>
<dbReference type="PANTHER" id="PTHR10462:SF49">
    <property type="entry name" value="GLOBOSIDE ALPHA-1,3-N-ACETYLGALACTOSAMINYLTRANSFERASE 1"/>
    <property type="match status" value="1"/>
</dbReference>
<dbReference type="InterPro" id="IPR005076">
    <property type="entry name" value="Glyco_trans_6"/>
</dbReference>
<dbReference type="Proteomes" id="UP000472264">
    <property type="component" value="Chromosome 8"/>
</dbReference>
<feature type="binding site" evidence="10">
    <location>
        <position position="122"/>
    </location>
    <ligand>
        <name>UDP-N-acetyl-alpha-D-galactosamine</name>
        <dbReference type="ChEBI" id="CHEBI:67138"/>
    </ligand>
</feature>
<evidence type="ECO:0000256" key="8">
    <source>
        <dbReference type="ARBA" id="ARBA00023136"/>
    </source>
</evidence>
<dbReference type="GO" id="GO:0031982">
    <property type="term" value="C:vesicle"/>
    <property type="evidence" value="ECO:0007669"/>
    <property type="project" value="TreeGrafter"/>
</dbReference>
<evidence type="ECO:0000256" key="9">
    <source>
        <dbReference type="PIRSR" id="PIRSR605076-1"/>
    </source>
</evidence>
<evidence type="ECO:0000313" key="13">
    <source>
        <dbReference type="Proteomes" id="UP000472264"/>
    </source>
</evidence>
<evidence type="ECO:0000256" key="3">
    <source>
        <dbReference type="ARBA" id="ARBA00022676"/>
    </source>
</evidence>
<protein>
    <submittedName>
        <fullName evidence="12">Globoside alpha-1,3-N-acetylgalactosaminyltransferase 1-like</fullName>
    </submittedName>
</protein>
<gene>
    <name evidence="12" type="primary">LOC115048133</name>
</gene>
<reference evidence="12" key="1">
    <citation type="submission" date="2021-04" db="EMBL/GenBank/DDBJ databases">
        <authorList>
            <consortium name="Wellcome Sanger Institute Data Sharing"/>
        </authorList>
    </citation>
    <scope>NUCLEOTIDE SEQUENCE [LARGE SCALE GENOMIC DNA]</scope>
</reference>
<comment type="cofactor">
    <cofactor evidence="11">
        <name>Mn(2+)</name>
        <dbReference type="ChEBI" id="CHEBI:29035"/>
    </cofactor>
    <text evidence="11">Binds 1 Mn(2+) ion per subunit.</text>
</comment>
<dbReference type="Gene3D" id="3.90.550.10">
    <property type="entry name" value="Spore Coat Polysaccharide Biosynthesis Protein SpsA, Chain A"/>
    <property type="match status" value="1"/>
</dbReference>
<keyword evidence="8" id="KW-0472">Membrane</keyword>
<evidence type="ECO:0000256" key="2">
    <source>
        <dbReference type="ARBA" id="ARBA00010413"/>
    </source>
</evidence>
<feature type="binding site" evidence="10">
    <location>
        <begin position="117"/>
        <end position="119"/>
    </location>
    <ligand>
        <name>UDP-N-acetyl-alpha-D-galactosamine</name>
        <dbReference type="ChEBI" id="CHEBI:67138"/>
    </ligand>
</feature>
<comment type="similarity">
    <text evidence="2">Belongs to the glycosyltransferase 6 family.</text>
</comment>
<dbReference type="PANTHER" id="PTHR10462">
    <property type="entry name" value="GLYCOSYLTRANSFERASE-RELATED"/>
    <property type="match status" value="1"/>
</dbReference>
<keyword evidence="11" id="KW-0464">Manganese</keyword>
<dbReference type="GO" id="GO:0005794">
    <property type="term" value="C:Golgi apparatus"/>
    <property type="evidence" value="ECO:0007669"/>
    <property type="project" value="TreeGrafter"/>
</dbReference>
<evidence type="ECO:0000256" key="7">
    <source>
        <dbReference type="ARBA" id="ARBA00022989"/>
    </source>
</evidence>
<dbReference type="OMA" id="RRLITHK"/>
<dbReference type="FunCoup" id="A0A665WN50">
    <property type="interactions" value="962"/>
</dbReference>
<dbReference type="GO" id="GO:0005975">
    <property type="term" value="P:carbohydrate metabolic process"/>
    <property type="evidence" value="ECO:0007669"/>
    <property type="project" value="InterPro"/>
</dbReference>
<keyword evidence="7" id="KW-1133">Transmembrane helix</keyword>
<sequence length="350" mass="40829">MYLWNIKIVAGTLLLVLLLGVLYSSIFQSHRFFLVFENKYISQLHRNGPQPDFRTHDFHFEVPDHLQYKQPSILQGRTDVVTVTPWLAPVVWEETFDPVLLDSIYRPKNMTIAVTVFAVGKYIMFLKNFLETADQHFFVGYNVHIFVFTDRLDDVPQVKMAVGRQLTVRAVPSYSRWQEISARRMEMIQILIEEKLHNSADYIFCLDVDSNFHNHWGAESLGGLVAVVHPGYYEVDRSRFPYERRPASRAYIAPEEGDFYYCGGAFGGLLQEVHLLTKTCRTNFEADAKEGIEAAWQEESHLNRYMWINKPSKVLSPEYLWQDFKPRKPEIHIIRFSGVIKNYALIRPNV</sequence>
<comment type="subcellular location">
    <subcellularLocation>
        <location evidence="1">Membrane</location>
        <topology evidence="1">Single-pass type II membrane protein</topology>
    </subcellularLocation>
</comment>
<proteinExistence type="inferred from homology"/>
<dbReference type="GO" id="GO:0016758">
    <property type="term" value="F:hexosyltransferase activity"/>
    <property type="evidence" value="ECO:0007669"/>
    <property type="project" value="InterPro"/>
</dbReference>
<dbReference type="OrthoDB" id="10013941at2759"/>
<reference evidence="12" key="2">
    <citation type="submission" date="2025-08" db="UniProtKB">
        <authorList>
            <consortium name="Ensembl"/>
        </authorList>
    </citation>
    <scope>IDENTIFICATION</scope>
</reference>
<accession>A0A665WN50</accession>
<keyword evidence="11" id="KW-0479">Metal-binding</keyword>
<dbReference type="FunFam" id="3.90.550.10:FF:000022">
    <property type="entry name" value="Histo-blood group ABO system transferase"/>
    <property type="match status" value="1"/>
</dbReference>
<feature type="binding site" evidence="10">
    <location>
        <begin position="207"/>
        <end position="209"/>
    </location>
    <ligand>
        <name>UDP-N-acetyl-alpha-D-galactosamine</name>
        <dbReference type="ChEBI" id="CHEBI:67138"/>
    </ligand>
</feature>
<keyword evidence="4" id="KW-0808">Transferase</keyword>
<dbReference type="GO" id="GO:0046872">
    <property type="term" value="F:metal ion binding"/>
    <property type="evidence" value="ECO:0007669"/>
    <property type="project" value="UniProtKB-KW"/>
</dbReference>
<evidence type="ECO:0000256" key="10">
    <source>
        <dbReference type="PIRSR" id="PIRSR605076-2"/>
    </source>
</evidence>
<feature type="binding site" evidence="10">
    <location>
        <position position="299"/>
    </location>
    <ligand>
        <name>an alpha-L-fucosyl-(1-&gt;2)-beta-D-galactosyl derivative</name>
        <dbReference type="ChEBI" id="CHEBI:140327"/>
    </ligand>
</feature>
<dbReference type="InParanoid" id="A0A665WN50"/>
<keyword evidence="5" id="KW-0812">Transmembrane</keyword>
<dbReference type="GeneID" id="115048133"/>
<evidence type="ECO:0000313" key="12">
    <source>
        <dbReference type="Ensembl" id="ENSENLP00000044927.1"/>
    </source>
</evidence>
<feature type="binding site" evidence="11">
    <location>
        <position position="209"/>
    </location>
    <ligand>
        <name>Mn(2+)</name>
        <dbReference type="ChEBI" id="CHEBI:29035"/>
    </ligand>
</feature>
<dbReference type="Pfam" id="PF03414">
    <property type="entry name" value="Glyco_transf_6"/>
    <property type="match status" value="1"/>
</dbReference>
<name>A0A665WN50_ECHNA</name>
<dbReference type="InterPro" id="IPR029044">
    <property type="entry name" value="Nucleotide-diphossugar_trans"/>
</dbReference>
<dbReference type="AlphaFoldDB" id="A0A665WN50"/>
<feature type="active site" description="Nucleophile" evidence="9">
    <location>
        <position position="299"/>
    </location>
</feature>